<keyword evidence="5" id="KW-1185">Reference proteome</keyword>
<feature type="compositionally biased region" description="Basic and acidic residues" evidence="2">
    <location>
        <begin position="439"/>
        <end position="460"/>
    </location>
</feature>
<accession>A0ABD0LGW2</accession>
<evidence type="ECO:0000313" key="5">
    <source>
        <dbReference type="Proteomes" id="UP001519460"/>
    </source>
</evidence>
<keyword evidence="3" id="KW-0812">Transmembrane</keyword>
<dbReference type="Pfam" id="PF12640">
    <property type="entry name" value="UPF0489"/>
    <property type="match status" value="1"/>
</dbReference>
<comment type="caution">
    <text evidence="4">The sequence shown here is derived from an EMBL/GenBank/DDBJ whole genome shotgun (WGS) entry which is preliminary data.</text>
</comment>
<feature type="non-terminal residue" evidence="4">
    <location>
        <position position="466"/>
    </location>
</feature>
<dbReference type="PANTHER" id="PTHR13225">
    <property type="entry name" value="MISEXPRESSION SUPPRESSOR OF RAS 6"/>
    <property type="match status" value="1"/>
</dbReference>
<name>A0ABD0LGW2_9CAEN</name>
<evidence type="ECO:0000256" key="1">
    <source>
        <dbReference type="ARBA" id="ARBA00007099"/>
    </source>
</evidence>
<protein>
    <submittedName>
        <fullName evidence="4">Uncharacterized protein</fullName>
    </submittedName>
</protein>
<evidence type="ECO:0000256" key="2">
    <source>
        <dbReference type="SAM" id="MobiDB-lite"/>
    </source>
</evidence>
<gene>
    <name evidence="4" type="ORF">BaRGS_00010138</name>
</gene>
<proteinExistence type="inferred from homology"/>
<dbReference type="Proteomes" id="UP001519460">
    <property type="component" value="Unassembled WGS sequence"/>
</dbReference>
<keyword evidence="3" id="KW-0472">Membrane</keyword>
<dbReference type="PROSITE" id="PS51257">
    <property type="entry name" value="PROKAR_LIPOPROTEIN"/>
    <property type="match status" value="1"/>
</dbReference>
<dbReference type="EMBL" id="JACVVK020000050">
    <property type="protein sequence ID" value="KAK7498478.1"/>
    <property type="molecule type" value="Genomic_DNA"/>
</dbReference>
<organism evidence="4 5">
    <name type="scientific">Batillaria attramentaria</name>
    <dbReference type="NCBI Taxonomy" id="370345"/>
    <lineage>
        <taxon>Eukaryota</taxon>
        <taxon>Metazoa</taxon>
        <taxon>Spiralia</taxon>
        <taxon>Lophotrochozoa</taxon>
        <taxon>Mollusca</taxon>
        <taxon>Gastropoda</taxon>
        <taxon>Caenogastropoda</taxon>
        <taxon>Sorbeoconcha</taxon>
        <taxon>Cerithioidea</taxon>
        <taxon>Batillariidae</taxon>
        <taxon>Batillaria</taxon>
    </lineage>
</organism>
<evidence type="ECO:0000313" key="4">
    <source>
        <dbReference type="EMBL" id="KAK7498478.1"/>
    </source>
</evidence>
<feature type="transmembrane region" description="Helical" evidence="3">
    <location>
        <begin position="12"/>
        <end position="30"/>
    </location>
</feature>
<keyword evidence="3" id="KW-1133">Transmembrane helix</keyword>
<dbReference type="PANTHER" id="PTHR13225:SF3">
    <property type="entry name" value="UPF0489 PROTEIN C5ORF22"/>
    <property type="match status" value="1"/>
</dbReference>
<comment type="similarity">
    <text evidence="1">Belongs to the UPF0489 family.</text>
</comment>
<evidence type="ECO:0000256" key="3">
    <source>
        <dbReference type="SAM" id="Phobius"/>
    </source>
</evidence>
<feature type="region of interest" description="Disordered" evidence="2">
    <location>
        <begin position="439"/>
        <end position="466"/>
    </location>
</feature>
<dbReference type="AlphaFoldDB" id="A0ABD0LGW2"/>
<dbReference type="InterPro" id="IPR024131">
    <property type="entry name" value="UPF0489"/>
</dbReference>
<sequence length="466" mass="52199">MFPRFRYTPSSLMIGIVACCLFWWVYYLTYSRPDEGRNITGQRLDNKKQSFVRSPQIHDRLESVSRDAGLQTEHVALVSSEPAPVHVVVVEEHHEVIPHWFFAAEHGLIPRSGNVLLHLDGHMDLAPPSIISESMLRWPGPEQLPQFMQSNSRFIMSAAMTGLLTRFIWVVPPWVTDINYFLQSGHFRRQFYAGVTYSKRLPPAEKLRGFDTKTAYALLFAGAPPDQKDDLLKQNVQMSDLQVLPVRAGNIPSAGDGPPLNKSRTHRNREPRLCICFSGNSDGDETSSCFLGEGLSDKKPVFLPATDCQISHSGVVEVVTESKAMELMRPGRGEAERRPWLSEADSVLLDIDEDYYGCEAAIRPLLETGLTEQMVGVVSDYVSRLFCPINSEQESRADAFFNSLVHSVLENVLVCGRNFTCLRNLRARSEKLATMALKEADTGRVAGESHTDFESDDRRPTPGPSS</sequence>
<reference evidence="4 5" key="1">
    <citation type="journal article" date="2023" name="Sci. Data">
        <title>Genome assembly of the Korean intertidal mud-creeper Batillaria attramentaria.</title>
        <authorList>
            <person name="Patra A.K."/>
            <person name="Ho P.T."/>
            <person name="Jun S."/>
            <person name="Lee S.J."/>
            <person name="Kim Y."/>
            <person name="Won Y.J."/>
        </authorList>
    </citation>
    <scope>NUCLEOTIDE SEQUENCE [LARGE SCALE GENOMIC DNA]</scope>
    <source>
        <strain evidence="4">Wonlab-2016</strain>
    </source>
</reference>